<dbReference type="EMBL" id="AZGA01000002">
    <property type="protein sequence ID" value="KRM36757.1"/>
    <property type="molecule type" value="Genomic_DNA"/>
</dbReference>
<dbReference type="PATRIC" id="fig|1423734.3.peg.2671"/>
<dbReference type="Pfam" id="PF07274">
    <property type="entry name" value="DUF1440"/>
    <property type="match status" value="1"/>
</dbReference>
<evidence type="ECO:0000313" key="2">
    <source>
        <dbReference type="EMBL" id="KRM36757.1"/>
    </source>
</evidence>
<feature type="transmembrane region" description="Helical" evidence="1">
    <location>
        <begin position="6"/>
        <end position="27"/>
    </location>
</feature>
<comment type="caution">
    <text evidence="2">The sequence shown here is derived from an EMBL/GenBank/DDBJ whole genome shotgun (WGS) entry which is preliminary data.</text>
</comment>
<dbReference type="Proteomes" id="UP000051236">
    <property type="component" value="Unassembled WGS sequence"/>
</dbReference>
<keyword evidence="1" id="KW-1133">Transmembrane helix</keyword>
<dbReference type="STRING" id="1423734.FC83_GL002634"/>
<evidence type="ECO:0000256" key="1">
    <source>
        <dbReference type="SAM" id="Phobius"/>
    </source>
</evidence>
<proteinExistence type="predicted"/>
<protein>
    <recommendedName>
        <fullName evidence="4">Periplasmic secreted protein</fullName>
    </recommendedName>
</protein>
<dbReference type="AlphaFoldDB" id="X0PUR2"/>
<organism evidence="2 3">
    <name type="scientific">Agrilactobacillus composti DSM 18527 = JCM 14202</name>
    <dbReference type="NCBI Taxonomy" id="1423734"/>
    <lineage>
        <taxon>Bacteria</taxon>
        <taxon>Bacillati</taxon>
        <taxon>Bacillota</taxon>
        <taxon>Bacilli</taxon>
        <taxon>Lactobacillales</taxon>
        <taxon>Lactobacillaceae</taxon>
        <taxon>Agrilactobacillus</taxon>
    </lineage>
</organism>
<name>X0PUR2_9LACO</name>
<keyword evidence="3" id="KW-1185">Reference proteome</keyword>
<keyword evidence="1" id="KW-0812">Transmembrane</keyword>
<evidence type="ECO:0008006" key="4">
    <source>
        <dbReference type="Google" id="ProtNLM"/>
    </source>
</evidence>
<keyword evidence="1" id="KW-0472">Membrane</keyword>
<dbReference type="InterPro" id="IPR009898">
    <property type="entry name" value="DUF1440"/>
</dbReference>
<dbReference type="RefSeq" id="WP_035456009.1">
    <property type="nucleotide sequence ID" value="NZ_AZGA01000002.1"/>
</dbReference>
<evidence type="ECO:0000313" key="3">
    <source>
        <dbReference type="Proteomes" id="UP000051236"/>
    </source>
</evidence>
<reference evidence="2 3" key="1">
    <citation type="journal article" date="2015" name="Genome Announc.">
        <title>Expanding the biotechnology potential of lactobacilli through comparative genomics of 213 strains and associated genera.</title>
        <authorList>
            <person name="Sun Z."/>
            <person name="Harris H.M."/>
            <person name="McCann A."/>
            <person name="Guo C."/>
            <person name="Argimon S."/>
            <person name="Zhang W."/>
            <person name="Yang X."/>
            <person name="Jeffery I.B."/>
            <person name="Cooney J.C."/>
            <person name="Kagawa T.F."/>
            <person name="Liu W."/>
            <person name="Song Y."/>
            <person name="Salvetti E."/>
            <person name="Wrobel A."/>
            <person name="Rasinkangas P."/>
            <person name="Parkhill J."/>
            <person name="Rea M.C."/>
            <person name="O'Sullivan O."/>
            <person name="Ritari J."/>
            <person name="Douillard F.P."/>
            <person name="Paul Ross R."/>
            <person name="Yang R."/>
            <person name="Briner A.E."/>
            <person name="Felis G.E."/>
            <person name="de Vos W.M."/>
            <person name="Barrangou R."/>
            <person name="Klaenhammer T.R."/>
            <person name="Caufield P.W."/>
            <person name="Cui Y."/>
            <person name="Zhang H."/>
            <person name="O'Toole P.W."/>
        </authorList>
    </citation>
    <scope>NUCLEOTIDE SEQUENCE [LARGE SCALE GENOMIC DNA]</scope>
    <source>
        <strain evidence="2 3">DSM 18527</strain>
    </source>
</reference>
<dbReference type="eggNOG" id="COG3477">
    <property type="taxonomic scope" value="Bacteria"/>
</dbReference>
<accession>X0PUR2</accession>
<sequence>MAKFNIWSAVAAGTAAGIVAGMVKMGWENILPPRTPARDATNPPQRTLEMMGISPEAAHATYSYNGHDLPWPSYLVHYTFSTGFGIAYTVLGHYFPIIKTGHGLFFGLAAWAGAHLYTLPKMGVIPAAADQPVEEHVSEALGHMLWMWSIDAIGNTFYERMTALHQDQD</sequence>
<dbReference type="OrthoDB" id="1629003at2"/>
<gene>
    <name evidence="2" type="ORF">FC83_GL002634</name>
</gene>